<dbReference type="InterPro" id="IPR013154">
    <property type="entry name" value="ADH-like_N"/>
</dbReference>
<dbReference type="Gene3D" id="3.90.180.10">
    <property type="entry name" value="Medium-chain alcohol dehydrogenases, catalytic domain"/>
    <property type="match status" value="1"/>
</dbReference>
<reference evidence="2 3" key="1">
    <citation type="submission" date="2018-01" db="EMBL/GenBank/DDBJ databases">
        <title>Whole genome analyses suggest that Burkholderia sensu lato contains two further novel genera in the rhizoxinica-symbiotica group Mycetohabitans gen. nov., and Trinickia gen. nov.: implications for the evolution of diazotrophy and nodulation in the Burkholderiaceae.</title>
        <authorList>
            <person name="Estrada-de los Santos P."/>
            <person name="Palmer M."/>
            <person name="Chavez-Ramirez B."/>
            <person name="Beukes C."/>
            <person name="Steenkamp E.T."/>
            <person name="Hirsch A.M."/>
            <person name="Manyaka P."/>
            <person name="Maluk M."/>
            <person name="Lafos M."/>
            <person name="Crook M."/>
            <person name="Gross E."/>
            <person name="Simon M.F."/>
            <person name="Bueno dos Reis Junior F."/>
            <person name="Poole P.S."/>
            <person name="Venter S.N."/>
            <person name="James E.K."/>
        </authorList>
    </citation>
    <scope>NUCLEOTIDE SEQUENCE [LARGE SCALE GENOMIC DNA]</scope>
    <source>
        <strain evidence="2 3">GIMN1.004</strain>
    </source>
</reference>
<dbReference type="Gene3D" id="3.40.50.720">
    <property type="entry name" value="NAD(P)-binding Rossmann-like Domain"/>
    <property type="match status" value="1"/>
</dbReference>
<dbReference type="Pfam" id="PF00107">
    <property type="entry name" value="ADH_zinc_N"/>
    <property type="match status" value="1"/>
</dbReference>
<dbReference type="EMBL" id="PNYA01000001">
    <property type="protein sequence ID" value="PMS23690.1"/>
    <property type="molecule type" value="Genomic_DNA"/>
</dbReference>
<dbReference type="CDD" id="cd08276">
    <property type="entry name" value="MDR7"/>
    <property type="match status" value="1"/>
</dbReference>
<sequence length="334" mass="34010">MRAIELSAPTLEALRSVTLAQPHPGPGEVLVRMRAASLNFIDLAVATGRYKVPHFPIVPVADGAGEVAEIGAGVGEFAIGDRVIPHSKPLWVGGPARASVSAATRGVVLPGSLAEYVVLPASGLVPTPAHLSDTAAATLPIAATTAWRGLRAANVRPGSVVALIGTGGVSVFALQLAKAAGATVIITSSSDEKLERAKALGADHLINYRRTPAWDEAVLELTNGEGADLIIETGGTQTFGRSVNAAAVGATVFVIGFVTGATASADLMAIMTKALNVQGNNTGPVSDLRDVARAVAASKIAPVVDTTFGIDEVPQAYAYLAQGGQHFGKIAIAH</sequence>
<keyword evidence="3" id="KW-1185">Reference proteome</keyword>
<dbReference type="PANTHER" id="PTHR45033">
    <property type="match status" value="1"/>
</dbReference>
<proteinExistence type="predicted"/>
<dbReference type="InterPro" id="IPR013149">
    <property type="entry name" value="ADH-like_C"/>
</dbReference>
<name>A0A2N7W2Q5_9BURK</name>
<feature type="domain" description="Enoyl reductase (ER)" evidence="1">
    <location>
        <begin position="9"/>
        <end position="332"/>
    </location>
</feature>
<evidence type="ECO:0000259" key="1">
    <source>
        <dbReference type="SMART" id="SM00829"/>
    </source>
</evidence>
<dbReference type="SUPFAM" id="SSF51735">
    <property type="entry name" value="NAD(P)-binding Rossmann-fold domains"/>
    <property type="match status" value="1"/>
</dbReference>
<organism evidence="2 3">
    <name type="scientific">Trinickia dabaoshanensis</name>
    <dbReference type="NCBI Taxonomy" id="564714"/>
    <lineage>
        <taxon>Bacteria</taxon>
        <taxon>Pseudomonadati</taxon>
        <taxon>Pseudomonadota</taxon>
        <taxon>Betaproteobacteria</taxon>
        <taxon>Burkholderiales</taxon>
        <taxon>Burkholderiaceae</taxon>
        <taxon>Trinickia</taxon>
    </lineage>
</organism>
<dbReference type="InterPro" id="IPR020843">
    <property type="entry name" value="ER"/>
</dbReference>
<dbReference type="SMART" id="SM00829">
    <property type="entry name" value="PKS_ER"/>
    <property type="match status" value="1"/>
</dbReference>
<evidence type="ECO:0000313" key="3">
    <source>
        <dbReference type="Proteomes" id="UP000235616"/>
    </source>
</evidence>
<dbReference type="InterPro" id="IPR011032">
    <property type="entry name" value="GroES-like_sf"/>
</dbReference>
<dbReference type="SUPFAM" id="SSF50129">
    <property type="entry name" value="GroES-like"/>
    <property type="match status" value="1"/>
</dbReference>
<dbReference type="PANTHER" id="PTHR45033:SF2">
    <property type="entry name" value="ZINC-TYPE ALCOHOL DEHYDROGENASE-LIKE PROTEIN C1773.06C"/>
    <property type="match status" value="1"/>
</dbReference>
<dbReference type="OrthoDB" id="9787435at2"/>
<dbReference type="InterPro" id="IPR036291">
    <property type="entry name" value="NAD(P)-bd_dom_sf"/>
</dbReference>
<protein>
    <submittedName>
        <fullName evidence="2">NAD(P)-dependent alcohol dehydrogenase</fullName>
    </submittedName>
</protein>
<comment type="caution">
    <text evidence="2">The sequence shown here is derived from an EMBL/GenBank/DDBJ whole genome shotgun (WGS) entry which is preliminary data.</text>
</comment>
<dbReference type="Pfam" id="PF08240">
    <property type="entry name" value="ADH_N"/>
    <property type="match status" value="1"/>
</dbReference>
<dbReference type="AlphaFoldDB" id="A0A2N7W2Q5"/>
<dbReference type="Proteomes" id="UP000235616">
    <property type="component" value="Unassembled WGS sequence"/>
</dbReference>
<dbReference type="RefSeq" id="WP_102643400.1">
    <property type="nucleotide sequence ID" value="NZ_PNYA01000001.1"/>
</dbReference>
<evidence type="ECO:0000313" key="2">
    <source>
        <dbReference type="EMBL" id="PMS23690.1"/>
    </source>
</evidence>
<gene>
    <name evidence="2" type="ORF">C0Z18_00440</name>
</gene>
<accession>A0A2N7W2Q5</accession>
<dbReference type="GO" id="GO:0016491">
    <property type="term" value="F:oxidoreductase activity"/>
    <property type="evidence" value="ECO:0007669"/>
    <property type="project" value="InterPro"/>
</dbReference>
<dbReference type="InterPro" id="IPR052711">
    <property type="entry name" value="Zinc_ADH-like"/>
</dbReference>